<proteinExistence type="predicted"/>
<dbReference type="Proteomes" id="UP001428341">
    <property type="component" value="Unassembled WGS sequence"/>
</dbReference>
<name>A0AAP0QMI7_9ROSI</name>
<keyword evidence="2" id="KW-1185">Reference proteome</keyword>
<organism evidence="1 2">
    <name type="scientific">Citrus x changshan-huyou</name>
    <dbReference type="NCBI Taxonomy" id="2935761"/>
    <lineage>
        <taxon>Eukaryota</taxon>
        <taxon>Viridiplantae</taxon>
        <taxon>Streptophyta</taxon>
        <taxon>Embryophyta</taxon>
        <taxon>Tracheophyta</taxon>
        <taxon>Spermatophyta</taxon>
        <taxon>Magnoliopsida</taxon>
        <taxon>eudicotyledons</taxon>
        <taxon>Gunneridae</taxon>
        <taxon>Pentapetalae</taxon>
        <taxon>rosids</taxon>
        <taxon>malvids</taxon>
        <taxon>Sapindales</taxon>
        <taxon>Rutaceae</taxon>
        <taxon>Aurantioideae</taxon>
        <taxon>Citrus</taxon>
    </lineage>
</organism>
<gene>
    <name evidence="1" type="ORF">WN944_015375</name>
</gene>
<sequence length="76" mass="9084">MISRILSKLYFSRSQSSSGDNWPIFLDHCLMPESVRFKYVKVVFGLRKGKERERVEWKEKEKKGAERSEIRFLCLV</sequence>
<protein>
    <submittedName>
        <fullName evidence="1">Uncharacterized protein</fullName>
    </submittedName>
</protein>
<dbReference type="AlphaFoldDB" id="A0AAP0QMI7"/>
<accession>A0AAP0QMI7</accession>
<comment type="caution">
    <text evidence="1">The sequence shown here is derived from an EMBL/GenBank/DDBJ whole genome shotgun (WGS) entry which is preliminary data.</text>
</comment>
<evidence type="ECO:0000313" key="1">
    <source>
        <dbReference type="EMBL" id="KAK9200179.1"/>
    </source>
</evidence>
<evidence type="ECO:0000313" key="2">
    <source>
        <dbReference type="Proteomes" id="UP001428341"/>
    </source>
</evidence>
<dbReference type="EMBL" id="JBCGBO010000005">
    <property type="protein sequence ID" value="KAK9200179.1"/>
    <property type="molecule type" value="Genomic_DNA"/>
</dbReference>
<reference evidence="1 2" key="1">
    <citation type="submission" date="2024-05" db="EMBL/GenBank/DDBJ databases">
        <title>Haplotype-resolved chromosome-level genome assembly of Huyou (Citrus changshanensis).</title>
        <authorList>
            <person name="Miao C."/>
            <person name="Chen W."/>
            <person name="Wu Y."/>
            <person name="Wang L."/>
            <person name="Zhao S."/>
            <person name="Grierson D."/>
            <person name="Xu C."/>
            <person name="Chen K."/>
        </authorList>
    </citation>
    <scope>NUCLEOTIDE SEQUENCE [LARGE SCALE GENOMIC DNA]</scope>
    <source>
        <strain evidence="1">01-14</strain>
        <tissue evidence="1">Leaf</tissue>
    </source>
</reference>